<feature type="transmembrane region" description="Helical" evidence="7">
    <location>
        <begin position="106"/>
        <end position="126"/>
    </location>
</feature>
<comment type="subcellular location">
    <subcellularLocation>
        <location evidence="1">Cell membrane</location>
        <topology evidence="1">Multi-pass membrane protein</topology>
    </subcellularLocation>
</comment>
<feature type="transmembrane region" description="Helical" evidence="7">
    <location>
        <begin position="283"/>
        <end position="304"/>
    </location>
</feature>
<feature type="transmembrane region" description="Helical" evidence="7">
    <location>
        <begin position="441"/>
        <end position="468"/>
    </location>
</feature>
<keyword evidence="5 7" id="KW-1133">Transmembrane helix</keyword>
<protein>
    <submittedName>
        <fullName evidence="8">Lipopolysaccharide biosynthesis protein</fullName>
    </submittedName>
</protein>
<organism evidence="8 9">
    <name type="scientific">Blastomonas aquatica</name>
    <dbReference type="NCBI Taxonomy" id="1510276"/>
    <lineage>
        <taxon>Bacteria</taxon>
        <taxon>Pseudomonadati</taxon>
        <taxon>Pseudomonadota</taxon>
        <taxon>Alphaproteobacteria</taxon>
        <taxon>Sphingomonadales</taxon>
        <taxon>Sphingomonadaceae</taxon>
        <taxon>Blastomonas</taxon>
    </lineage>
</organism>
<dbReference type="CDD" id="cd13127">
    <property type="entry name" value="MATE_tuaB_like"/>
    <property type="match status" value="1"/>
</dbReference>
<dbReference type="Pfam" id="PF13440">
    <property type="entry name" value="Polysacc_synt_3"/>
    <property type="match status" value="1"/>
</dbReference>
<feature type="transmembrane region" description="Helical" evidence="7">
    <location>
        <begin position="409"/>
        <end position="429"/>
    </location>
</feature>
<evidence type="ECO:0000256" key="3">
    <source>
        <dbReference type="ARBA" id="ARBA00022475"/>
    </source>
</evidence>
<comment type="similarity">
    <text evidence="2">Belongs to the polysaccharide synthase family.</text>
</comment>
<feature type="transmembrane region" description="Helical" evidence="7">
    <location>
        <begin position="375"/>
        <end position="397"/>
    </location>
</feature>
<sequence length="497" mass="52552">MVKGAAMLGGARVIVNLTAFASTLVLARLLTPQDFGLVALVIAVSAIVAAITDMSLNQALIQLESPSESSYHTAFTLNLLRSIGLALLMLALGYPMALIYHDDRLVALMAVVAVITATAALDNPKLVVFQRNLQFKQAFAITVTERMVASLVAVGLAVLYRSYWALVLGTLAAAVIRVALSYAFIPYRPRLSLTHWRQFLAFSIWLSLGKMVQAANLRAIPLVVGAFLPAGAVGQYSVGERVAAMPIRESIGTLQSVLFPAYARMRDDVERLQRAYLRAQGSVSLFASPTGLGLAAIAAPLVPAVLGAKWIPAVPIVQAVAVASAVMAIQNALPLAMALGQQRALFMRNVRVFAIQLPMLIAGLVLGRLSPLGGLGGLAVGLSTAAIVNTSINLWLVRSISGIGIRAQIGAVVRPMLAAIAMAASLMVAQEFLISGQHPVTGLWLCVILVGAGAVIYAVLLGLLNLVWRNHDGAEAELFNIIRRVISSIRSKGPSAH</sequence>
<keyword evidence="4 7" id="KW-0812">Transmembrane</keyword>
<dbReference type="PANTHER" id="PTHR30250">
    <property type="entry name" value="PST FAMILY PREDICTED COLANIC ACID TRANSPORTER"/>
    <property type="match status" value="1"/>
</dbReference>
<evidence type="ECO:0000256" key="1">
    <source>
        <dbReference type="ARBA" id="ARBA00004651"/>
    </source>
</evidence>
<gene>
    <name evidence="8" type="ORF">GCM10010833_33710</name>
</gene>
<feature type="transmembrane region" description="Helical" evidence="7">
    <location>
        <begin position="310"/>
        <end position="329"/>
    </location>
</feature>
<feature type="transmembrane region" description="Helical" evidence="7">
    <location>
        <begin position="350"/>
        <end position="369"/>
    </location>
</feature>
<dbReference type="Proteomes" id="UP000614261">
    <property type="component" value="Unassembled WGS sequence"/>
</dbReference>
<evidence type="ECO:0000256" key="2">
    <source>
        <dbReference type="ARBA" id="ARBA00007430"/>
    </source>
</evidence>
<keyword evidence="3" id="KW-1003">Cell membrane</keyword>
<dbReference type="InterPro" id="IPR050833">
    <property type="entry name" value="Poly_Biosynth_Transport"/>
</dbReference>
<feature type="transmembrane region" description="Helical" evidence="7">
    <location>
        <begin position="219"/>
        <end position="238"/>
    </location>
</feature>
<evidence type="ECO:0000256" key="4">
    <source>
        <dbReference type="ARBA" id="ARBA00022692"/>
    </source>
</evidence>
<comment type="caution">
    <text evidence="8">The sequence shown here is derived from an EMBL/GenBank/DDBJ whole genome shotgun (WGS) entry which is preliminary data.</text>
</comment>
<dbReference type="EMBL" id="BMGD01000008">
    <property type="protein sequence ID" value="GGB75713.1"/>
    <property type="molecule type" value="Genomic_DNA"/>
</dbReference>
<evidence type="ECO:0000313" key="9">
    <source>
        <dbReference type="Proteomes" id="UP000614261"/>
    </source>
</evidence>
<evidence type="ECO:0000313" key="8">
    <source>
        <dbReference type="EMBL" id="GGB75713.1"/>
    </source>
</evidence>
<name>A0ABQ1JRF5_9SPHN</name>
<keyword evidence="9" id="KW-1185">Reference proteome</keyword>
<dbReference type="PANTHER" id="PTHR30250:SF10">
    <property type="entry name" value="LIPOPOLYSACCHARIDE BIOSYNTHESIS PROTEIN WZXC"/>
    <property type="match status" value="1"/>
</dbReference>
<accession>A0ABQ1JRF5</accession>
<proteinExistence type="inferred from homology"/>
<evidence type="ECO:0000256" key="7">
    <source>
        <dbReference type="SAM" id="Phobius"/>
    </source>
</evidence>
<keyword evidence="6 7" id="KW-0472">Membrane</keyword>
<feature type="transmembrane region" description="Helical" evidence="7">
    <location>
        <begin position="163"/>
        <end position="184"/>
    </location>
</feature>
<feature type="transmembrane region" description="Helical" evidence="7">
    <location>
        <begin position="37"/>
        <end position="56"/>
    </location>
</feature>
<reference evidence="9" key="1">
    <citation type="journal article" date="2019" name="Int. J. Syst. Evol. Microbiol.">
        <title>The Global Catalogue of Microorganisms (GCM) 10K type strain sequencing project: providing services to taxonomists for standard genome sequencing and annotation.</title>
        <authorList>
            <consortium name="The Broad Institute Genomics Platform"/>
            <consortium name="The Broad Institute Genome Sequencing Center for Infectious Disease"/>
            <person name="Wu L."/>
            <person name="Ma J."/>
        </authorList>
    </citation>
    <scope>NUCLEOTIDE SEQUENCE [LARGE SCALE GENOMIC DNA]</scope>
    <source>
        <strain evidence="9">CGMCC 1.12851</strain>
    </source>
</reference>
<feature type="transmembrane region" description="Helical" evidence="7">
    <location>
        <begin position="77"/>
        <end position="100"/>
    </location>
</feature>
<evidence type="ECO:0000256" key="6">
    <source>
        <dbReference type="ARBA" id="ARBA00023136"/>
    </source>
</evidence>
<evidence type="ECO:0000256" key="5">
    <source>
        <dbReference type="ARBA" id="ARBA00022989"/>
    </source>
</evidence>